<keyword evidence="3" id="KW-1185">Reference proteome</keyword>
<sequence length="347" mass="37224">MSAQQPHSSKSPKSTNSIQQVTPVKASTAKTPVVVRRAMEGNAAVTKVPFNSLNELSKASPKSAIAAQKSTADLQTEATHPSSGGPPKTLSKTRSGAHPLNVSTAQKPKNDASLASHPSTATEPAALPPKGRQPAITPAANLEHLGRIIDSVVAGLDDYSASQYTPNDYVIEPPRASVTELSFRDFEKLEVAMKHEKERRSSKRPPPPSVDVDEAGDSSPDDIFSQNQEEPARRKKKSKVGRSSDFEEEFPSVAAVKTEASTIEWAFEVPKGTPQAEFSAEMNHNAHTIYLNSWDSWGNNHQCHPDCLTARTHRTTAAGLPTANGSPKNFSGLNILDSAEKLPAQAL</sequence>
<dbReference type="AlphaFoldDB" id="A0A3P7L9F3"/>
<reference evidence="2 3" key="1">
    <citation type="submission" date="2018-11" db="EMBL/GenBank/DDBJ databases">
        <authorList>
            <consortium name="Pathogen Informatics"/>
        </authorList>
    </citation>
    <scope>NUCLEOTIDE SEQUENCE [LARGE SCALE GENOMIC DNA]</scope>
</reference>
<name>A0A3P7L9F3_DIBLA</name>
<organism evidence="2 3">
    <name type="scientific">Dibothriocephalus latus</name>
    <name type="common">Fish tapeworm</name>
    <name type="synonym">Diphyllobothrium latum</name>
    <dbReference type="NCBI Taxonomy" id="60516"/>
    <lineage>
        <taxon>Eukaryota</taxon>
        <taxon>Metazoa</taxon>
        <taxon>Spiralia</taxon>
        <taxon>Lophotrochozoa</taxon>
        <taxon>Platyhelminthes</taxon>
        <taxon>Cestoda</taxon>
        <taxon>Eucestoda</taxon>
        <taxon>Diphyllobothriidea</taxon>
        <taxon>Diphyllobothriidae</taxon>
        <taxon>Dibothriocephalus</taxon>
    </lineage>
</organism>
<proteinExistence type="predicted"/>
<feature type="compositionally biased region" description="Polar residues" evidence="1">
    <location>
        <begin position="68"/>
        <end position="82"/>
    </location>
</feature>
<feature type="region of interest" description="Disordered" evidence="1">
    <location>
        <begin position="194"/>
        <end position="251"/>
    </location>
</feature>
<protein>
    <submittedName>
        <fullName evidence="2">Uncharacterized protein</fullName>
    </submittedName>
</protein>
<dbReference type="OrthoDB" id="10385258at2759"/>
<evidence type="ECO:0000313" key="3">
    <source>
        <dbReference type="Proteomes" id="UP000281553"/>
    </source>
</evidence>
<dbReference type="Proteomes" id="UP000281553">
    <property type="component" value="Unassembled WGS sequence"/>
</dbReference>
<dbReference type="EMBL" id="UYRU01048470">
    <property type="protein sequence ID" value="VDN10100.1"/>
    <property type="molecule type" value="Genomic_DNA"/>
</dbReference>
<evidence type="ECO:0000256" key="1">
    <source>
        <dbReference type="SAM" id="MobiDB-lite"/>
    </source>
</evidence>
<accession>A0A3P7L9F3</accession>
<feature type="region of interest" description="Disordered" evidence="1">
    <location>
        <begin position="58"/>
        <end position="139"/>
    </location>
</feature>
<evidence type="ECO:0000313" key="2">
    <source>
        <dbReference type="EMBL" id="VDN10100.1"/>
    </source>
</evidence>
<feature type="region of interest" description="Disordered" evidence="1">
    <location>
        <begin position="1"/>
        <end position="33"/>
    </location>
</feature>
<feature type="compositionally biased region" description="Acidic residues" evidence="1">
    <location>
        <begin position="211"/>
        <end position="220"/>
    </location>
</feature>
<feature type="compositionally biased region" description="Polar residues" evidence="1">
    <location>
        <begin position="1"/>
        <end position="22"/>
    </location>
</feature>
<gene>
    <name evidence="2" type="ORF">DILT_LOCUS5931</name>
</gene>